<reference evidence="3 4" key="1">
    <citation type="journal article" date="2016" name="Mol. Biol. Evol.">
        <title>Comparative Genomics of Early-Diverging Mushroom-Forming Fungi Provides Insights into the Origins of Lignocellulose Decay Capabilities.</title>
        <authorList>
            <person name="Nagy L.G."/>
            <person name="Riley R."/>
            <person name="Tritt A."/>
            <person name="Adam C."/>
            <person name="Daum C."/>
            <person name="Floudas D."/>
            <person name="Sun H."/>
            <person name="Yadav J.S."/>
            <person name="Pangilinan J."/>
            <person name="Larsson K.H."/>
            <person name="Matsuura K."/>
            <person name="Barry K."/>
            <person name="Labutti K."/>
            <person name="Kuo R."/>
            <person name="Ohm R.A."/>
            <person name="Bhattacharya S.S."/>
            <person name="Shirouzu T."/>
            <person name="Yoshinaga Y."/>
            <person name="Martin F.M."/>
            <person name="Grigoriev I.V."/>
            <person name="Hibbett D.S."/>
        </authorList>
    </citation>
    <scope>NUCLEOTIDE SEQUENCE [LARGE SCALE GENOMIC DNA]</scope>
    <source>
        <strain evidence="3 4">CBS 109695</strain>
    </source>
</reference>
<dbReference type="InterPro" id="IPR003615">
    <property type="entry name" value="HNH_nuc"/>
</dbReference>
<gene>
    <name evidence="3" type="ORF">FIBSPDRAFT_1052094</name>
</gene>
<sequence>MAGPLGPTKSHEEVMAILHGLVSRIRKGEAELEQLLAEARAEIRHVEGVFLKSQVAADTLLTALLDNAPTNDGKQYVAEAILFKVKEDLPVRREFLEAVANAWLIYLLASIEASSHKPLADTIPSPIQTPNLRDTEILIDSAGRGNQAAFRDLLHQRQGWKCAVSGKVASCAPQALQRGHGTTPYLIASHIVQHSLNNFGEEAADVTRAVISWDMLQAWSSYDLRKLVDDKLASPMNGVLLRADLAVEFENFFFWFEETGTPNSYKLKARDSRHERGDLVVTFHNAHDKPIDLPDREILALHRAFARVLHFSGAAEYLEMTWRDLEETHVLSTDGSTDVSSLLTIGLQKFVSSKGRSEAATD</sequence>
<dbReference type="STRING" id="436010.A0A165XUQ7"/>
<organism evidence="3 4">
    <name type="scientific">Athelia psychrophila</name>
    <dbReference type="NCBI Taxonomy" id="1759441"/>
    <lineage>
        <taxon>Eukaryota</taxon>
        <taxon>Fungi</taxon>
        <taxon>Dikarya</taxon>
        <taxon>Basidiomycota</taxon>
        <taxon>Agaricomycotina</taxon>
        <taxon>Agaricomycetes</taxon>
        <taxon>Agaricomycetidae</taxon>
        <taxon>Atheliales</taxon>
        <taxon>Atheliaceae</taxon>
        <taxon>Athelia</taxon>
    </lineage>
</organism>
<evidence type="ECO:0000313" key="4">
    <source>
        <dbReference type="Proteomes" id="UP000076532"/>
    </source>
</evidence>
<dbReference type="AlphaFoldDB" id="A0A165XUQ7"/>
<accession>A0A165XUQ7</accession>
<keyword evidence="4" id="KW-1185">Reference proteome</keyword>
<feature type="coiled-coil region" evidence="1">
    <location>
        <begin position="18"/>
        <end position="49"/>
    </location>
</feature>
<feature type="domain" description="HNH nuclease" evidence="2">
    <location>
        <begin position="162"/>
        <end position="256"/>
    </location>
</feature>
<dbReference type="OrthoDB" id="2104739at2759"/>
<protein>
    <recommendedName>
        <fullName evidence="2">HNH nuclease domain-containing protein</fullName>
    </recommendedName>
</protein>
<proteinExistence type="predicted"/>
<dbReference type="Pfam" id="PF13391">
    <property type="entry name" value="HNH_2"/>
    <property type="match status" value="1"/>
</dbReference>
<dbReference type="EMBL" id="KV417711">
    <property type="protein sequence ID" value="KZP08919.1"/>
    <property type="molecule type" value="Genomic_DNA"/>
</dbReference>
<dbReference type="Proteomes" id="UP000076532">
    <property type="component" value="Unassembled WGS sequence"/>
</dbReference>
<evidence type="ECO:0000256" key="1">
    <source>
        <dbReference type="SAM" id="Coils"/>
    </source>
</evidence>
<name>A0A165XUQ7_9AGAM</name>
<evidence type="ECO:0000313" key="3">
    <source>
        <dbReference type="EMBL" id="KZP08919.1"/>
    </source>
</evidence>
<evidence type="ECO:0000259" key="2">
    <source>
        <dbReference type="Pfam" id="PF13391"/>
    </source>
</evidence>
<keyword evidence="1" id="KW-0175">Coiled coil</keyword>